<dbReference type="Proteomes" id="UP000194546">
    <property type="component" value="Unassembled WGS sequence"/>
</dbReference>
<accession>A0A242MLL4</accession>
<gene>
    <name evidence="1" type="ORF">PAMC26510_22270</name>
</gene>
<evidence type="ECO:0000313" key="1">
    <source>
        <dbReference type="EMBL" id="OTP72091.1"/>
    </source>
</evidence>
<dbReference type="AlphaFoldDB" id="A0A242MLL4"/>
<name>A0A242MLL4_CABSO</name>
<comment type="caution">
    <text evidence="1">The sequence shown here is derived from an EMBL/GenBank/DDBJ whole genome shotgun (WGS) entry which is preliminary data.</text>
</comment>
<sequence length="41" mass="4498">MLLALAIAKARRVLTGAWVETPSWPRVWTQAGTSRPHGRVG</sequence>
<reference evidence="1 2" key="1">
    <citation type="submission" date="2017-03" db="EMBL/GenBank/DDBJ databases">
        <title>Genome analysis of strain PAMC 26510.</title>
        <authorList>
            <person name="Oh H.-M."/>
            <person name="Yang J.-A."/>
        </authorList>
    </citation>
    <scope>NUCLEOTIDE SEQUENCE [LARGE SCALE GENOMIC DNA]</scope>
    <source>
        <strain evidence="1 2">PAMC 26510</strain>
    </source>
</reference>
<proteinExistence type="predicted"/>
<protein>
    <submittedName>
        <fullName evidence="1">Uncharacterized protein</fullName>
    </submittedName>
</protein>
<evidence type="ECO:0000313" key="2">
    <source>
        <dbReference type="Proteomes" id="UP000194546"/>
    </source>
</evidence>
<organism evidence="1 2">
    <name type="scientific">Caballeronia sordidicola</name>
    <name type="common">Burkholderia sordidicola</name>
    <dbReference type="NCBI Taxonomy" id="196367"/>
    <lineage>
        <taxon>Bacteria</taxon>
        <taxon>Pseudomonadati</taxon>
        <taxon>Pseudomonadota</taxon>
        <taxon>Betaproteobacteria</taxon>
        <taxon>Burkholderiales</taxon>
        <taxon>Burkholderiaceae</taxon>
        <taxon>Caballeronia</taxon>
    </lineage>
</organism>
<dbReference type="EMBL" id="NBTY01000120">
    <property type="protein sequence ID" value="OTP72091.1"/>
    <property type="molecule type" value="Genomic_DNA"/>
</dbReference>